<protein>
    <recommendedName>
        <fullName evidence="2">Glutaredoxin domain-containing protein</fullName>
    </recommendedName>
</protein>
<dbReference type="CDD" id="cd03031">
    <property type="entry name" value="GRX_GRX_like"/>
    <property type="match status" value="1"/>
</dbReference>
<dbReference type="Proteomes" id="UP000015453">
    <property type="component" value="Unassembled WGS sequence"/>
</dbReference>
<feature type="compositionally biased region" description="Acidic residues" evidence="1">
    <location>
        <begin position="1"/>
        <end position="10"/>
    </location>
</feature>
<dbReference type="Pfam" id="PF00462">
    <property type="entry name" value="Glutaredoxin"/>
    <property type="match status" value="1"/>
</dbReference>
<dbReference type="PANTHER" id="PTHR45669">
    <property type="entry name" value="GLUTAREDOXIN DOMAIN-CONTAINING CYSTEINE-RICH PROTEIN CG12206-RELATED"/>
    <property type="match status" value="1"/>
</dbReference>
<dbReference type="AlphaFoldDB" id="S8ED49"/>
<evidence type="ECO:0000313" key="4">
    <source>
        <dbReference type="Proteomes" id="UP000015453"/>
    </source>
</evidence>
<keyword evidence="4" id="KW-1185">Reference proteome</keyword>
<feature type="compositionally biased region" description="Basic and acidic residues" evidence="1">
    <location>
        <begin position="20"/>
        <end position="35"/>
    </location>
</feature>
<feature type="non-terminal residue" evidence="3">
    <location>
        <position position="1"/>
    </location>
</feature>
<evidence type="ECO:0000313" key="3">
    <source>
        <dbReference type="EMBL" id="EPS70452.1"/>
    </source>
</evidence>
<name>S8ED49_9LAMI</name>
<dbReference type="Pfam" id="PF23733">
    <property type="entry name" value="GRXCR1-2_C"/>
    <property type="match status" value="1"/>
</dbReference>
<evidence type="ECO:0000259" key="2">
    <source>
        <dbReference type="Pfam" id="PF00462"/>
    </source>
</evidence>
<dbReference type="OrthoDB" id="423313at2759"/>
<dbReference type="EMBL" id="AUSU01001672">
    <property type="protein sequence ID" value="EPS70452.1"/>
    <property type="molecule type" value="Genomic_DNA"/>
</dbReference>
<dbReference type="PROSITE" id="PS51354">
    <property type="entry name" value="GLUTAREDOXIN_2"/>
    <property type="match status" value="1"/>
</dbReference>
<dbReference type="InterPro" id="IPR036249">
    <property type="entry name" value="Thioredoxin-like_sf"/>
</dbReference>
<accession>S8ED49</accession>
<dbReference type="PANTHER" id="PTHR45669:SF28">
    <property type="entry name" value="GLUTAREDOXIN DOMAIN-CONTAINING PROTEIN"/>
    <property type="match status" value="1"/>
</dbReference>
<proteinExistence type="predicted"/>
<reference evidence="3 4" key="1">
    <citation type="journal article" date="2013" name="BMC Genomics">
        <title>The miniature genome of a carnivorous plant Genlisea aurea contains a low number of genes and short non-coding sequences.</title>
        <authorList>
            <person name="Leushkin E.V."/>
            <person name="Sutormin R.A."/>
            <person name="Nabieva E.R."/>
            <person name="Penin A.A."/>
            <person name="Kondrashov A.S."/>
            <person name="Logacheva M.D."/>
        </authorList>
    </citation>
    <scope>NUCLEOTIDE SEQUENCE [LARGE SCALE GENOMIC DNA]</scope>
</reference>
<gene>
    <name evidence="3" type="ORF">M569_04310</name>
</gene>
<evidence type="ECO:0000256" key="1">
    <source>
        <dbReference type="SAM" id="MobiDB-lite"/>
    </source>
</evidence>
<comment type="caution">
    <text evidence="3">The sequence shown here is derived from an EMBL/GenBank/DDBJ whole genome shotgun (WGS) entry which is preliminary data.</text>
</comment>
<dbReference type="Gene3D" id="3.40.30.10">
    <property type="entry name" value="Glutaredoxin"/>
    <property type="match status" value="1"/>
</dbReference>
<dbReference type="SUPFAM" id="SSF52833">
    <property type="entry name" value="Thioredoxin-like"/>
    <property type="match status" value="1"/>
</dbReference>
<dbReference type="InterPro" id="IPR002109">
    <property type="entry name" value="Glutaredoxin"/>
</dbReference>
<feature type="domain" description="Glutaredoxin" evidence="2">
    <location>
        <begin position="46"/>
        <end position="112"/>
    </location>
</feature>
<feature type="region of interest" description="Disordered" evidence="1">
    <location>
        <begin position="1"/>
        <end position="36"/>
    </location>
</feature>
<organism evidence="3 4">
    <name type="scientific">Genlisea aurea</name>
    <dbReference type="NCBI Taxonomy" id="192259"/>
    <lineage>
        <taxon>Eukaryota</taxon>
        <taxon>Viridiplantae</taxon>
        <taxon>Streptophyta</taxon>
        <taxon>Embryophyta</taxon>
        <taxon>Tracheophyta</taxon>
        <taxon>Spermatophyta</taxon>
        <taxon>Magnoliopsida</taxon>
        <taxon>eudicotyledons</taxon>
        <taxon>Gunneridae</taxon>
        <taxon>Pentapetalae</taxon>
        <taxon>asterids</taxon>
        <taxon>lamiids</taxon>
        <taxon>Lamiales</taxon>
        <taxon>Lentibulariaceae</taxon>
        <taxon>Genlisea</taxon>
    </lineage>
</organism>
<sequence length="193" mass="21509">RARDDGENEESLPSPATKTRKVEEDDNHPQLHEFPVRCPPGGSDAVILYTTSLRGIRKTFDDCQKVRSLLENMRVLFVERDLSMHSEFKQELLRTLEKKVLPPKLFIKGRYIGGADEVVGLHERGHFRPLIQGVPVVANEIPCEGCAGIRFIICFNCHGSRKIPVQCGGGSAGERETCPHCNENGILICPNCC</sequence>